<dbReference type="RefSeq" id="WP_104228582.1">
    <property type="nucleotide sequence ID" value="NZ_PSNW01000001.1"/>
</dbReference>
<dbReference type="InterPro" id="IPR036621">
    <property type="entry name" value="Anticodon-bd_dom_sf"/>
</dbReference>
<keyword evidence="6 11" id="KW-0547">Nucleotide-binding</keyword>
<dbReference type="InterPro" id="IPR004154">
    <property type="entry name" value="Anticodon-bd"/>
</dbReference>
<feature type="domain" description="Aminoacyl-transfer RNA synthetases class-II family profile" evidence="13">
    <location>
        <begin position="37"/>
        <end position="323"/>
    </location>
</feature>
<dbReference type="InterPro" id="IPR033656">
    <property type="entry name" value="HisRS_anticodon"/>
</dbReference>
<dbReference type="InterPro" id="IPR045864">
    <property type="entry name" value="aa-tRNA-synth_II/BPL/LPL"/>
</dbReference>
<dbReference type="OrthoDB" id="9800814at2"/>
<dbReference type="PANTHER" id="PTHR43707">
    <property type="entry name" value="HISTIDYL-TRNA SYNTHETASE"/>
    <property type="match status" value="1"/>
</dbReference>
<dbReference type="CDD" id="cd00859">
    <property type="entry name" value="HisRS_anticodon"/>
    <property type="match status" value="1"/>
</dbReference>
<dbReference type="SUPFAM" id="SSF55681">
    <property type="entry name" value="Class II aaRS and biotin synthetases"/>
    <property type="match status" value="1"/>
</dbReference>
<keyword evidence="4 11" id="KW-0963">Cytoplasm</keyword>
<dbReference type="Proteomes" id="UP000238220">
    <property type="component" value="Unassembled WGS sequence"/>
</dbReference>
<dbReference type="InterPro" id="IPR006195">
    <property type="entry name" value="aa-tRNA-synth_II"/>
</dbReference>
<dbReference type="EC" id="6.1.1.21" evidence="11"/>
<evidence type="ECO:0000313" key="14">
    <source>
        <dbReference type="EMBL" id="PPE75616.1"/>
    </source>
</evidence>
<evidence type="ECO:0000256" key="1">
    <source>
        <dbReference type="ARBA" id="ARBA00004496"/>
    </source>
</evidence>
<dbReference type="Pfam" id="PF13393">
    <property type="entry name" value="tRNA-synt_His"/>
    <property type="match status" value="1"/>
</dbReference>
<dbReference type="EMBL" id="PSNW01000001">
    <property type="protein sequence ID" value="PPE75616.1"/>
    <property type="molecule type" value="Genomic_DNA"/>
</dbReference>
<dbReference type="GO" id="GO:0006427">
    <property type="term" value="P:histidyl-tRNA aminoacylation"/>
    <property type="evidence" value="ECO:0007669"/>
    <property type="project" value="UniProtKB-UniRule"/>
</dbReference>
<evidence type="ECO:0000256" key="9">
    <source>
        <dbReference type="ARBA" id="ARBA00023146"/>
    </source>
</evidence>
<feature type="binding site" evidence="12">
    <location>
        <position position="131"/>
    </location>
    <ligand>
        <name>L-histidine</name>
        <dbReference type="ChEBI" id="CHEBI:57595"/>
    </ligand>
</feature>
<dbReference type="FunFam" id="3.30.930.10:FF:000005">
    <property type="entry name" value="Histidine--tRNA ligase"/>
    <property type="match status" value="1"/>
</dbReference>
<evidence type="ECO:0000256" key="8">
    <source>
        <dbReference type="ARBA" id="ARBA00022917"/>
    </source>
</evidence>
<feature type="binding site" evidence="12">
    <location>
        <position position="258"/>
    </location>
    <ligand>
        <name>L-histidine</name>
        <dbReference type="ChEBI" id="CHEBI:57595"/>
    </ligand>
</feature>
<dbReference type="InterPro" id="IPR015807">
    <property type="entry name" value="His-tRNA-ligase"/>
</dbReference>
<comment type="similarity">
    <text evidence="2 11">Belongs to the class-II aminoacyl-tRNA synthetase family.</text>
</comment>
<organism evidence="14 15">
    <name type="scientific">Solimonas fluminis</name>
    <dbReference type="NCBI Taxonomy" id="2086571"/>
    <lineage>
        <taxon>Bacteria</taxon>
        <taxon>Pseudomonadati</taxon>
        <taxon>Pseudomonadota</taxon>
        <taxon>Gammaproteobacteria</taxon>
        <taxon>Nevskiales</taxon>
        <taxon>Nevskiaceae</taxon>
        <taxon>Solimonas</taxon>
    </lineage>
</organism>
<comment type="subcellular location">
    <subcellularLocation>
        <location evidence="1 11">Cytoplasm</location>
    </subcellularLocation>
</comment>
<dbReference type="InterPro" id="IPR004516">
    <property type="entry name" value="HisRS/HisZ"/>
</dbReference>
<evidence type="ECO:0000256" key="4">
    <source>
        <dbReference type="ARBA" id="ARBA00022490"/>
    </source>
</evidence>
<evidence type="ECO:0000313" key="15">
    <source>
        <dbReference type="Proteomes" id="UP000238220"/>
    </source>
</evidence>
<dbReference type="PROSITE" id="PS50862">
    <property type="entry name" value="AA_TRNA_LIGASE_II"/>
    <property type="match status" value="1"/>
</dbReference>
<dbReference type="Gene3D" id="3.40.50.800">
    <property type="entry name" value="Anticodon-binding domain"/>
    <property type="match status" value="1"/>
</dbReference>
<feature type="binding site" evidence="12">
    <location>
        <position position="113"/>
    </location>
    <ligand>
        <name>L-histidine</name>
        <dbReference type="ChEBI" id="CHEBI:57595"/>
    </ligand>
</feature>
<feature type="binding site" evidence="12">
    <location>
        <begin position="83"/>
        <end position="85"/>
    </location>
    <ligand>
        <name>L-histidine</name>
        <dbReference type="ChEBI" id="CHEBI:57595"/>
    </ligand>
</feature>
<evidence type="ECO:0000256" key="2">
    <source>
        <dbReference type="ARBA" id="ARBA00008226"/>
    </source>
</evidence>
<evidence type="ECO:0000256" key="11">
    <source>
        <dbReference type="HAMAP-Rule" id="MF_00127"/>
    </source>
</evidence>
<dbReference type="AlphaFoldDB" id="A0A2S5TKV1"/>
<keyword evidence="15" id="KW-1185">Reference proteome</keyword>
<dbReference type="PANTHER" id="PTHR43707:SF1">
    <property type="entry name" value="HISTIDINE--TRNA LIGASE, MITOCHONDRIAL-RELATED"/>
    <property type="match status" value="1"/>
</dbReference>
<evidence type="ECO:0000256" key="7">
    <source>
        <dbReference type="ARBA" id="ARBA00022840"/>
    </source>
</evidence>
<accession>A0A2S5TKV1</accession>
<comment type="subunit">
    <text evidence="3 11">Homodimer.</text>
</comment>
<dbReference type="CDD" id="cd00773">
    <property type="entry name" value="HisRS-like_core"/>
    <property type="match status" value="1"/>
</dbReference>
<evidence type="ECO:0000256" key="10">
    <source>
        <dbReference type="ARBA" id="ARBA00047639"/>
    </source>
</evidence>
<sequence length="430" mass="47397">MANLFQSVRGFNDVLPPATAQWQHLHAVAAGILNGYGYGEIRLPIIEQLALFKRSIGEVTDIVEKEMFAFQDREGDMLALRPEGTAACVRAGLEHGLLHNQQQRLWYAGPMFRHERPQAGRYRQFHQLGVEAYGMAGPDIDVELIALSARLFRQLGLRDLTLELNSLGSGETRQNYRAALVAHLEKHLPSLDADSQRRLHSNPLRVLDSKSAQTQALLAEAPSILDFLDDESRAHFDGLRQGLDDLGIAYTVNPRLVRGLDYYSRGVFEWTTTQLGSQGTVCAGGRYDGLVQQLGGSPTPAVGWASGVERLILLLNAQAAALPDGAPQVYFCWLGETAQREARKLAESLRDRLPELRMVLHAGGGKLQAQLKRADKSGARLALILGDQEAAEKRIQVKSLRGNESQQQTLAWPELPAHLAGLLELSEKPT</sequence>
<comment type="catalytic activity">
    <reaction evidence="10 11">
        <text>tRNA(His) + L-histidine + ATP = L-histidyl-tRNA(His) + AMP + diphosphate + H(+)</text>
        <dbReference type="Rhea" id="RHEA:17313"/>
        <dbReference type="Rhea" id="RHEA-COMP:9665"/>
        <dbReference type="Rhea" id="RHEA-COMP:9689"/>
        <dbReference type="ChEBI" id="CHEBI:15378"/>
        <dbReference type="ChEBI" id="CHEBI:30616"/>
        <dbReference type="ChEBI" id="CHEBI:33019"/>
        <dbReference type="ChEBI" id="CHEBI:57595"/>
        <dbReference type="ChEBI" id="CHEBI:78442"/>
        <dbReference type="ChEBI" id="CHEBI:78527"/>
        <dbReference type="ChEBI" id="CHEBI:456215"/>
        <dbReference type="EC" id="6.1.1.21"/>
    </reaction>
</comment>
<protein>
    <recommendedName>
        <fullName evidence="11">Histidine--tRNA ligase</fullName>
        <ecNumber evidence="11">6.1.1.21</ecNumber>
    </recommendedName>
    <alternativeName>
        <fullName evidence="11">Histidyl-tRNA synthetase</fullName>
        <shortName evidence="11">HisRS</shortName>
    </alternativeName>
</protein>
<keyword evidence="5 11" id="KW-0436">Ligase</keyword>
<dbReference type="GO" id="GO:0004821">
    <property type="term" value="F:histidine-tRNA ligase activity"/>
    <property type="evidence" value="ECO:0007669"/>
    <property type="project" value="UniProtKB-UniRule"/>
</dbReference>
<dbReference type="PIRSF" id="PIRSF001549">
    <property type="entry name" value="His-tRNA_synth"/>
    <property type="match status" value="1"/>
</dbReference>
<dbReference type="NCBIfam" id="TIGR00442">
    <property type="entry name" value="hisS"/>
    <property type="match status" value="1"/>
</dbReference>
<proteinExistence type="inferred from homology"/>
<keyword evidence="7 11" id="KW-0067">ATP-binding</keyword>
<gene>
    <name evidence="11" type="primary">hisS</name>
    <name evidence="14" type="ORF">C3942_01605</name>
</gene>
<feature type="binding site" evidence="12">
    <location>
        <begin position="262"/>
        <end position="263"/>
    </location>
    <ligand>
        <name>L-histidine</name>
        <dbReference type="ChEBI" id="CHEBI:57595"/>
    </ligand>
</feature>
<dbReference type="Pfam" id="PF03129">
    <property type="entry name" value="HGTP_anticodon"/>
    <property type="match status" value="1"/>
</dbReference>
<dbReference type="GO" id="GO:0005524">
    <property type="term" value="F:ATP binding"/>
    <property type="evidence" value="ECO:0007669"/>
    <property type="project" value="UniProtKB-UniRule"/>
</dbReference>
<evidence type="ECO:0000256" key="5">
    <source>
        <dbReference type="ARBA" id="ARBA00022598"/>
    </source>
</evidence>
<comment type="caution">
    <text evidence="14">The sequence shown here is derived from an EMBL/GenBank/DDBJ whole genome shotgun (WGS) entry which is preliminary data.</text>
</comment>
<dbReference type="HAMAP" id="MF_00127">
    <property type="entry name" value="His_tRNA_synth"/>
    <property type="match status" value="1"/>
</dbReference>
<keyword evidence="8 11" id="KW-0648">Protein biosynthesis</keyword>
<feature type="binding site" evidence="12">
    <location>
        <position position="127"/>
    </location>
    <ligand>
        <name>L-histidine</name>
        <dbReference type="ChEBI" id="CHEBI:57595"/>
    </ligand>
</feature>
<evidence type="ECO:0000256" key="6">
    <source>
        <dbReference type="ARBA" id="ARBA00022741"/>
    </source>
</evidence>
<evidence type="ECO:0000256" key="12">
    <source>
        <dbReference type="PIRSR" id="PIRSR001549-1"/>
    </source>
</evidence>
<name>A0A2S5TKV1_9GAMM</name>
<dbReference type="Gene3D" id="3.30.930.10">
    <property type="entry name" value="Bira Bifunctional Protein, Domain 2"/>
    <property type="match status" value="1"/>
</dbReference>
<dbReference type="InterPro" id="IPR041715">
    <property type="entry name" value="HisRS-like_core"/>
</dbReference>
<reference evidence="14 15" key="1">
    <citation type="submission" date="2018-02" db="EMBL/GenBank/DDBJ databases">
        <title>Genome sequencing of Solimonas sp. HR-BB.</title>
        <authorList>
            <person name="Lee Y."/>
            <person name="Jeon C.O."/>
        </authorList>
    </citation>
    <scope>NUCLEOTIDE SEQUENCE [LARGE SCALE GENOMIC DNA]</scope>
    <source>
        <strain evidence="14 15">HR-BB</strain>
    </source>
</reference>
<dbReference type="GO" id="GO:0005737">
    <property type="term" value="C:cytoplasm"/>
    <property type="evidence" value="ECO:0007669"/>
    <property type="project" value="UniProtKB-SubCell"/>
</dbReference>
<evidence type="ECO:0000256" key="3">
    <source>
        <dbReference type="ARBA" id="ARBA00011738"/>
    </source>
</evidence>
<keyword evidence="9 11" id="KW-0030">Aminoacyl-tRNA synthetase</keyword>
<dbReference type="SUPFAM" id="SSF52954">
    <property type="entry name" value="Class II aaRS ABD-related"/>
    <property type="match status" value="1"/>
</dbReference>
<evidence type="ECO:0000259" key="13">
    <source>
        <dbReference type="PROSITE" id="PS50862"/>
    </source>
</evidence>